<keyword evidence="1" id="KW-0472">Membrane</keyword>
<feature type="transmembrane region" description="Helical" evidence="1">
    <location>
        <begin position="7"/>
        <end position="22"/>
    </location>
</feature>
<name>A0A1H9WF74_9BACI</name>
<proteinExistence type="predicted"/>
<comment type="caution">
    <text evidence="2">The sequence shown here is derived from an EMBL/GenBank/DDBJ whole genome shotgun (WGS) entry which is preliminary data.</text>
</comment>
<feature type="transmembrane region" description="Helical" evidence="1">
    <location>
        <begin position="117"/>
        <end position="135"/>
    </location>
</feature>
<gene>
    <name evidence="2" type="ORF">SAMN05444126_1344</name>
</gene>
<keyword evidence="1" id="KW-0812">Transmembrane</keyword>
<evidence type="ECO:0000256" key="1">
    <source>
        <dbReference type="SAM" id="Phobius"/>
    </source>
</evidence>
<dbReference type="Proteomes" id="UP000199318">
    <property type="component" value="Unassembled WGS sequence"/>
</dbReference>
<dbReference type="STRING" id="1464123.SAMN05444126_1344"/>
<accession>A0A1H9WF74</accession>
<evidence type="ECO:0000313" key="3">
    <source>
        <dbReference type="Proteomes" id="UP000199318"/>
    </source>
</evidence>
<evidence type="ECO:0000313" key="2">
    <source>
        <dbReference type="EMBL" id="SES32474.1"/>
    </source>
</evidence>
<dbReference type="AlphaFoldDB" id="A0A1H9WF74"/>
<dbReference type="EMBL" id="FOGV01000034">
    <property type="protein sequence ID" value="SES32474.1"/>
    <property type="molecule type" value="Genomic_DNA"/>
</dbReference>
<feature type="transmembrane region" description="Helical" evidence="1">
    <location>
        <begin position="28"/>
        <end position="45"/>
    </location>
</feature>
<organism evidence="2 3">
    <name type="scientific">Salisediminibacterium halotolerans</name>
    <dbReference type="NCBI Taxonomy" id="517425"/>
    <lineage>
        <taxon>Bacteria</taxon>
        <taxon>Bacillati</taxon>
        <taxon>Bacillota</taxon>
        <taxon>Bacilli</taxon>
        <taxon>Bacillales</taxon>
        <taxon>Bacillaceae</taxon>
        <taxon>Salisediminibacterium</taxon>
    </lineage>
</organism>
<protein>
    <submittedName>
        <fullName evidence="2">Uncharacterized protein</fullName>
    </submittedName>
</protein>
<feature type="transmembrane region" description="Helical" evidence="1">
    <location>
        <begin position="77"/>
        <end position="97"/>
    </location>
</feature>
<keyword evidence="3" id="KW-1185">Reference proteome</keyword>
<sequence>MLNRPKGYKLLIISLFLVFISLVSRSLIYMGISISVAAAIAFLLTKDTSERRKPAMNEQKHQSQEDGKEVKKTAGNVSIIGWLFLLTGIAMAFYGGAGLFSDEHLLHRTEIMTDDLFALYTFFVLGIFASFYGLYQIIFQYLSE</sequence>
<reference evidence="3" key="1">
    <citation type="submission" date="2016-10" db="EMBL/GenBank/DDBJ databases">
        <authorList>
            <person name="de Groot N.N."/>
        </authorList>
    </citation>
    <scope>NUCLEOTIDE SEQUENCE [LARGE SCALE GENOMIC DNA]</scope>
    <source>
        <strain evidence="3">10nlg</strain>
    </source>
</reference>
<keyword evidence="1" id="KW-1133">Transmembrane helix</keyword>